<dbReference type="Gene3D" id="2.60.40.1120">
    <property type="entry name" value="Carboxypeptidase-like, regulatory domain"/>
    <property type="match status" value="1"/>
</dbReference>
<organism evidence="1 2">
    <name type="scientific">Cecembia rubra</name>
    <dbReference type="NCBI Taxonomy" id="1485585"/>
    <lineage>
        <taxon>Bacteria</taxon>
        <taxon>Pseudomonadati</taxon>
        <taxon>Bacteroidota</taxon>
        <taxon>Cytophagia</taxon>
        <taxon>Cytophagales</taxon>
        <taxon>Cyclobacteriaceae</taxon>
        <taxon>Cecembia</taxon>
    </lineage>
</organism>
<gene>
    <name evidence="1" type="ORF">CLV48_11523</name>
</gene>
<proteinExistence type="predicted"/>
<dbReference type="RefSeq" id="WP_106568787.1">
    <property type="nucleotide sequence ID" value="NZ_PYGF01000015.1"/>
</dbReference>
<dbReference type="SUPFAM" id="SSF49464">
    <property type="entry name" value="Carboxypeptidase regulatory domain-like"/>
    <property type="match status" value="1"/>
</dbReference>
<name>A0A2P8DTD7_9BACT</name>
<evidence type="ECO:0000313" key="2">
    <source>
        <dbReference type="Proteomes" id="UP000240708"/>
    </source>
</evidence>
<accession>A0A2P8DTD7</accession>
<sequence>MKRKNFLIGMMVLMVLTILDYSTAHAQYIMKGRVVDAETFQPVEFATVFINNSTFGDITDRNGVFEIPIPSGNYELVISFMGYQTFIFPFSTQEIRASYQFRILQETIDLEEAKVVDKRDKEWYKNLKIFEEKFLGNSINGKKSKILNPEVLILDSESYENRLVARGKDILEIQNPNLGYTIKFVLESFFHDFKSNLTQYVGQGYFFEENIPKRRKAKVEEQRKRAFEGSITHFVRALYHDKLEDEGYLVKKIELVPNPERPSDEEIEATKMLLADTRTWLTRDSLQQVIKMESLPKELEKISEDTLRRGDLVEEARNGFLFLTYSEPFFVIFNNEIEELNYRKSLMDQKNSIRSGNLIFFTQTNPLPVQISKLNLTGNALRLFEDGNYFHPFDLYLDGYMAWEKIGDLIPLDYKVSSSQ</sequence>
<keyword evidence="1" id="KW-0645">Protease</keyword>
<dbReference type="Pfam" id="PF13715">
    <property type="entry name" value="CarbopepD_reg_2"/>
    <property type="match status" value="1"/>
</dbReference>
<dbReference type="AlphaFoldDB" id="A0A2P8DTD7"/>
<comment type="caution">
    <text evidence="1">The sequence shown here is derived from an EMBL/GenBank/DDBJ whole genome shotgun (WGS) entry which is preliminary data.</text>
</comment>
<reference evidence="1 2" key="1">
    <citation type="submission" date="2018-03" db="EMBL/GenBank/DDBJ databases">
        <title>Genomic Encyclopedia of Archaeal and Bacterial Type Strains, Phase II (KMG-II): from individual species to whole genera.</title>
        <authorList>
            <person name="Goeker M."/>
        </authorList>
    </citation>
    <scope>NUCLEOTIDE SEQUENCE [LARGE SCALE GENOMIC DNA]</scope>
    <source>
        <strain evidence="1 2">DSM 28057</strain>
    </source>
</reference>
<dbReference type="InterPro" id="IPR008969">
    <property type="entry name" value="CarboxyPept-like_regulatory"/>
</dbReference>
<dbReference type="Proteomes" id="UP000240708">
    <property type="component" value="Unassembled WGS sequence"/>
</dbReference>
<keyword evidence="1" id="KW-0121">Carboxypeptidase</keyword>
<dbReference type="OrthoDB" id="1223654at2"/>
<evidence type="ECO:0000313" key="1">
    <source>
        <dbReference type="EMBL" id="PSL00471.1"/>
    </source>
</evidence>
<dbReference type="EMBL" id="PYGF01000015">
    <property type="protein sequence ID" value="PSL00471.1"/>
    <property type="molecule type" value="Genomic_DNA"/>
</dbReference>
<keyword evidence="1" id="KW-0378">Hydrolase</keyword>
<dbReference type="GO" id="GO:0004180">
    <property type="term" value="F:carboxypeptidase activity"/>
    <property type="evidence" value="ECO:0007669"/>
    <property type="project" value="UniProtKB-KW"/>
</dbReference>
<keyword evidence="2" id="KW-1185">Reference proteome</keyword>
<protein>
    <submittedName>
        <fullName evidence="1">Carboxypeptidase-like protein</fullName>
    </submittedName>
</protein>